<sequence length="181" mass="19869">MTGTGTAHGVPAPSGRVMLPPEEYARSVPKSTGFACVFFTDEHHRPVQLRATYSRTHPWQFPGGTMDHGERPWETARRECLEETGIVVPGPPRLLASVFGPPGTDWPFSTSGCVFDGGRLTDEQIRAIVLDPDEHDAVRALSLAQWHPLMPPQDFARLEAVMTARLTGTAAYFDAWGWGDA</sequence>
<dbReference type="EMBL" id="CP120997">
    <property type="protein sequence ID" value="WLQ33512.1"/>
    <property type="molecule type" value="Genomic_DNA"/>
</dbReference>
<dbReference type="Proteomes" id="UP001239522">
    <property type="component" value="Chromosome"/>
</dbReference>
<organism evidence="3 4">
    <name type="scientific">Streptomyces castrisilvae</name>
    <dbReference type="NCBI Taxonomy" id="3033811"/>
    <lineage>
        <taxon>Bacteria</taxon>
        <taxon>Bacillati</taxon>
        <taxon>Actinomycetota</taxon>
        <taxon>Actinomycetes</taxon>
        <taxon>Kitasatosporales</taxon>
        <taxon>Streptomycetaceae</taxon>
        <taxon>Streptomyces</taxon>
    </lineage>
</organism>
<dbReference type="PROSITE" id="PS51462">
    <property type="entry name" value="NUDIX"/>
    <property type="match status" value="1"/>
</dbReference>
<feature type="domain" description="Nudix hydrolase" evidence="2">
    <location>
        <begin position="29"/>
        <end position="163"/>
    </location>
</feature>
<dbReference type="SUPFAM" id="SSF55811">
    <property type="entry name" value="Nudix"/>
    <property type="match status" value="1"/>
</dbReference>
<accession>A0ABY9HG72</accession>
<gene>
    <name evidence="3" type="ORF">P8A18_08605</name>
</gene>
<dbReference type="PRINTS" id="PR00502">
    <property type="entry name" value="NUDIXFAMILY"/>
</dbReference>
<evidence type="ECO:0000259" key="2">
    <source>
        <dbReference type="PROSITE" id="PS51462"/>
    </source>
</evidence>
<proteinExistence type="predicted"/>
<reference evidence="3 4" key="1">
    <citation type="submission" date="2023-03" db="EMBL/GenBank/DDBJ databases">
        <title>Isolation and description of six Streptomyces strains from soil environments, able to metabolize different microbial glucans.</title>
        <authorList>
            <person name="Widen T."/>
            <person name="Larsbrink J."/>
        </authorList>
    </citation>
    <scope>NUCLEOTIDE SEQUENCE [LARGE SCALE GENOMIC DNA]</scope>
    <source>
        <strain evidence="3 4">Mut1</strain>
    </source>
</reference>
<name>A0ABY9HG72_9ACTN</name>
<dbReference type="GO" id="GO:0016787">
    <property type="term" value="F:hydrolase activity"/>
    <property type="evidence" value="ECO:0007669"/>
    <property type="project" value="UniProtKB-KW"/>
</dbReference>
<protein>
    <submittedName>
        <fullName evidence="3">NUDIX hydrolase</fullName>
        <ecNumber evidence="3">3.6.-.-</ecNumber>
    </submittedName>
</protein>
<dbReference type="InterPro" id="IPR000086">
    <property type="entry name" value="NUDIX_hydrolase_dom"/>
</dbReference>
<dbReference type="InterPro" id="IPR020476">
    <property type="entry name" value="Nudix_hydrolase"/>
</dbReference>
<evidence type="ECO:0000256" key="1">
    <source>
        <dbReference type="ARBA" id="ARBA00022801"/>
    </source>
</evidence>
<evidence type="ECO:0000313" key="3">
    <source>
        <dbReference type="EMBL" id="WLQ33512.1"/>
    </source>
</evidence>
<dbReference type="InterPro" id="IPR015797">
    <property type="entry name" value="NUDIX_hydrolase-like_dom_sf"/>
</dbReference>
<keyword evidence="4" id="KW-1185">Reference proteome</keyword>
<dbReference type="EC" id="3.6.-.-" evidence="3"/>
<dbReference type="RefSeq" id="WP_306053230.1">
    <property type="nucleotide sequence ID" value="NZ_CP120997.1"/>
</dbReference>
<keyword evidence="1 3" id="KW-0378">Hydrolase</keyword>
<dbReference type="Pfam" id="PF00293">
    <property type="entry name" value="NUDIX"/>
    <property type="match status" value="1"/>
</dbReference>
<dbReference type="Gene3D" id="3.90.79.10">
    <property type="entry name" value="Nucleoside Triphosphate Pyrophosphohydrolase"/>
    <property type="match status" value="1"/>
</dbReference>
<evidence type="ECO:0000313" key="4">
    <source>
        <dbReference type="Proteomes" id="UP001239522"/>
    </source>
</evidence>